<sequence length="89" mass="9536">MGAGSPSRSFASVARTATKPVASTAIPVTRPADFVETARAIVRPLTRQLHQDYKARHKTSRLHGVVSAETTRLTASVGRSSNRFLCSAN</sequence>
<dbReference type="EMBL" id="BTGU01006074">
    <property type="protein sequence ID" value="GMN34240.1"/>
    <property type="molecule type" value="Genomic_DNA"/>
</dbReference>
<protein>
    <submittedName>
        <fullName evidence="2">Uncharacterized protein</fullName>
    </submittedName>
</protein>
<evidence type="ECO:0000313" key="3">
    <source>
        <dbReference type="EMBL" id="GMN34196.1"/>
    </source>
</evidence>
<dbReference type="EMBL" id="BTGU01006072">
    <property type="protein sequence ID" value="GMN34196.1"/>
    <property type="molecule type" value="Genomic_DNA"/>
</dbReference>
<accession>A0AA87ZJL1</accession>
<dbReference type="Proteomes" id="UP001187192">
    <property type="component" value="Unassembled WGS sequence"/>
</dbReference>
<evidence type="ECO:0000256" key="1">
    <source>
        <dbReference type="SAM" id="MobiDB-lite"/>
    </source>
</evidence>
<evidence type="ECO:0000313" key="2">
    <source>
        <dbReference type="EMBL" id="GMN34160.1"/>
    </source>
</evidence>
<reference evidence="2" key="1">
    <citation type="submission" date="2023-07" db="EMBL/GenBank/DDBJ databases">
        <title>draft genome sequence of fig (Ficus carica).</title>
        <authorList>
            <person name="Takahashi T."/>
            <person name="Nishimura K."/>
        </authorList>
    </citation>
    <scope>NUCLEOTIDE SEQUENCE</scope>
</reference>
<dbReference type="EMBL" id="BTGU01006073">
    <property type="protein sequence ID" value="GMN34210.1"/>
    <property type="molecule type" value="Genomic_DNA"/>
</dbReference>
<feature type="region of interest" description="Disordered" evidence="1">
    <location>
        <begin position="1"/>
        <end position="22"/>
    </location>
</feature>
<dbReference type="EMBL" id="BTGU01006071">
    <property type="protein sequence ID" value="GMN34160.1"/>
    <property type="molecule type" value="Genomic_DNA"/>
</dbReference>
<proteinExistence type="predicted"/>
<keyword evidence="6" id="KW-1185">Reference proteome</keyword>
<comment type="caution">
    <text evidence="2">The sequence shown here is derived from an EMBL/GenBank/DDBJ whole genome shotgun (WGS) entry which is preliminary data.</text>
</comment>
<dbReference type="AlphaFoldDB" id="A0AA87ZJL1"/>
<organism evidence="2 6">
    <name type="scientific">Ficus carica</name>
    <name type="common">Common fig</name>
    <dbReference type="NCBI Taxonomy" id="3494"/>
    <lineage>
        <taxon>Eukaryota</taxon>
        <taxon>Viridiplantae</taxon>
        <taxon>Streptophyta</taxon>
        <taxon>Embryophyta</taxon>
        <taxon>Tracheophyta</taxon>
        <taxon>Spermatophyta</taxon>
        <taxon>Magnoliopsida</taxon>
        <taxon>eudicotyledons</taxon>
        <taxon>Gunneridae</taxon>
        <taxon>Pentapetalae</taxon>
        <taxon>rosids</taxon>
        <taxon>fabids</taxon>
        <taxon>Rosales</taxon>
        <taxon>Moraceae</taxon>
        <taxon>Ficeae</taxon>
        <taxon>Ficus</taxon>
    </lineage>
</organism>
<evidence type="ECO:0000313" key="6">
    <source>
        <dbReference type="Proteomes" id="UP001187192"/>
    </source>
</evidence>
<evidence type="ECO:0000313" key="5">
    <source>
        <dbReference type="EMBL" id="GMN34240.1"/>
    </source>
</evidence>
<name>A0AA87ZJL1_FICCA</name>
<gene>
    <name evidence="2" type="ORF">TIFTF001_048324</name>
    <name evidence="3" type="ORF">TIFTF001_048327</name>
    <name evidence="4" type="ORF">TIFTF001_048334</name>
    <name evidence="5" type="ORF">TIFTF001_048337</name>
</gene>
<evidence type="ECO:0000313" key="4">
    <source>
        <dbReference type="EMBL" id="GMN34210.1"/>
    </source>
</evidence>
<feature type="compositionally biased region" description="Polar residues" evidence="1">
    <location>
        <begin position="1"/>
        <end position="10"/>
    </location>
</feature>